<dbReference type="InterPro" id="IPR013974">
    <property type="entry name" value="SAF"/>
</dbReference>
<dbReference type="CDD" id="cd11614">
    <property type="entry name" value="SAF_CpaB_FlgA_like"/>
    <property type="match status" value="1"/>
</dbReference>
<evidence type="ECO:0000313" key="3">
    <source>
        <dbReference type="Proteomes" id="UP001321475"/>
    </source>
</evidence>
<dbReference type="Gene3D" id="3.90.1210.10">
    <property type="entry name" value="Antifreeze-like/N-acetylneuraminic acid synthase C-terminal domain"/>
    <property type="match status" value="1"/>
</dbReference>
<dbReference type="Proteomes" id="UP001321475">
    <property type="component" value="Chromosome"/>
</dbReference>
<name>A0ABM8G3N2_9CELL</name>
<sequence>MLVVAERIDHGATVTAAAVSVTRYPTRLVPVEALTRPEQAVGRRATTDLAAGTPLSDGLVAGGQHTYSAPAGSVVVPVRLVDPAIAELLVPGDTVDLVALDLVGEHDPTEGRIARSAVVTSGAGLGADTSGPTAASVLGQGAPEEAPLVLVAVSDDEAVAVARAGATSRIAAVLVP</sequence>
<dbReference type="RefSeq" id="WP_286217129.1">
    <property type="nucleotide sequence ID" value="NZ_AP027729.1"/>
</dbReference>
<evidence type="ECO:0000313" key="2">
    <source>
        <dbReference type="EMBL" id="BDZ42694.1"/>
    </source>
</evidence>
<organism evidence="2 3">
    <name type="scientific">Paraoerskovia sediminicola</name>
    <dbReference type="NCBI Taxonomy" id="1138587"/>
    <lineage>
        <taxon>Bacteria</taxon>
        <taxon>Bacillati</taxon>
        <taxon>Actinomycetota</taxon>
        <taxon>Actinomycetes</taxon>
        <taxon>Micrococcales</taxon>
        <taxon>Cellulomonadaceae</taxon>
        <taxon>Paraoerskovia</taxon>
    </lineage>
</organism>
<dbReference type="EMBL" id="AP027729">
    <property type="protein sequence ID" value="BDZ42694.1"/>
    <property type="molecule type" value="Genomic_DNA"/>
</dbReference>
<proteinExistence type="predicted"/>
<evidence type="ECO:0000259" key="1">
    <source>
        <dbReference type="SMART" id="SM00858"/>
    </source>
</evidence>
<protein>
    <recommendedName>
        <fullName evidence="1">SAF domain-containing protein</fullName>
    </recommendedName>
</protein>
<keyword evidence="3" id="KW-1185">Reference proteome</keyword>
<feature type="domain" description="SAF" evidence="1">
    <location>
        <begin position="1"/>
        <end position="61"/>
    </location>
</feature>
<reference evidence="3" key="1">
    <citation type="journal article" date="2019" name="Int. J. Syst. Evol. Microbiol.">
        <title>The Global Catalogue of Microorganisms (GCM) 10K type strain sequencing project: providing services to taxonomists for standard genome sequencing and annotation.</title>
        <authorList>
            <consortium name="The Broad Institute Genomics Platform"/>
            <consortium name="The Broad Institute Genome Sequencing Center for Infectious Disease"/>
            <person name="Wu L."/>
            <person name="Ma J."/>
        </authorList>
    </citation>
    <scope>NUCLEOTIDE SEQUENCE [LARGE SCALE GENOMIC DNA]</scope>
    <source>
        <strain evidence="3">NBRC 108565</strain>
    </source>
</reference>
<dbReference type="SMART" id="SM00858">
    <property type="entry name" value="SAF"/>
    <property type="match status" value="1"/>
</dbReference>
<gene>
    <name evidence="2" type="ORF">GCM10025865_19930</name>
</gene>
<accession>A0ABM8G3N2</accession>
<dbReference type="Pfam" id="PF08666">
    <property type="entry name" value="SAF"/>
    <property type="match status" value="1"/>
</dbReference>